<evidence type="ECO:0000313" key="10">
    <source>
        <dbReference type="EMBL" id="PZT56888.1"/>
    </source>
</evidence>
<dbReference type="InterPro" id="IPR008844">
    <property type="entry name" value="Spore_GerAC-like"/>
</dbReference>
<evidence type="ECO:0000256" key="2">
    <source>
        <dbReference type="ARBA" id="ARBA00007886"/>
    </source>
</evidence>
<evidence type="ECO:0000313" key="11">
    <source>
        <dbReference type="Proteomes" id="UP000249204"/>
    </source>
</evidence>
<feature type="domain" description="Spore germination protein N-terminal" evidence="9">
    <location>
        <begin position="18"/>
        <end position="193"/>
    </location>
</feature>
<dbReference type="EMBL" id="QKWW01000014">
    <property type="protein sequence ID" value="PZT56888.1"/>
    <property type="molecule type" value="Genomic_DNA"/>
</dbReference>
<gene>
    <name evidence="10" type="ORF">DN757_04425</name>
</gene>
<organism evidence="10 11">
    <name type="scientific">Paenibacillus silvae</name>
    <dbReference type="NCBI Taxonomy" id="1325358"/>
    <lineage>
        <taxon>Bacteria</taxon>
        <taxon>Bacillati</taxon>
        <taxon>Bacillota</taxon>
        <taxon>Bacilli</taxon>
        <taxon>Bacillales</taxon>
        <taxon>Paenibacillaceae</taxon>
        <taxon>Paenibacillus</taxon>
    </lineage>
</organism>
<keyword evidence="5" id="KW-0472">Membrane</keyword>
<feature type="domain" description="Spore germination GerAC-like C-terminal" evidence="8">
    <location>
        <begin position="219"/>
        <end position="384"/>
    </location>
</feature>
<dbReference type="PANTHER" id="PTHR35789">
    <property type="entry name" value="SPORE GERMINATION PROTEIN B3"/>
    <property type="match status" value="1"/>
</dbReference>
<evidence type="ECO:0000256" key="3">
    <source>
        <dbReference type="ARBA" id="ARBA00022544"/>
    </source>
</evidence>
<dbReference type="Proteomes" id="UP000249204">
    <property type="component" value="Unassembled WGS sequence"/>
</dbReference>
<evidence type="ECO:0000256" key="4">
    <source>
        <dbReference type="ARBA" id="ARBA00022729"/>
    </source>
</evidence>
<keyword evidence="4" id="KW-0732">Signal</keyword>
<evidence type="ECO:0000259" key="8">
    <source>
        <dbReference type="Pfam" id="PF05504"/>
    </source>
</evidence>
<dbReference type="Gene3D" id="3.30.300.210">
    <property type="entry name" value="Nutrient germinant receptor protein C, domain 3"/>
    <property type="match status" value="1"/>
</dbReference>
<dbReference type="GO" id="GO:0016020">
    <property type="term" value="C:membrane"/>
    <property type="evidence" value="ECO:0007669"/>
    <property type="project" value="UniProtKB-SubCell"/>
</dbReference>
<dbReference type="InterPro" id="IPR038501">
    <property type="entry name" value="Spore_GerAC_C_sf"/>
</dbReference>
<keyword evidence="6" id="KW-0564">Palmitate</keyword>
<evidence type="ECO:0000259" key="9">
    <source>
        <dbReference type="Pfam" id="PF25198"/>
    </source>
</evidence>
<dbReference type="Pfam" id="PF05504">
    <property type="entry name" value="Spore_GerAC"/>
    <property type="match status" value="1"/>
</dbReference>
<name>A0A2W6NNT3_9BACL</name>
<evidence type="ECO:0000256" key="5">
    <source>
        <dbReference type="ARBA" id="ARBA00023136"/>
    </source>
</evidence>
<accession>A0A2W6NNT3</accession>
<comment type="caution">
    <text evidence="10">The sequence shown here is derived from an EMBL/GenBank/DDBJ whole genome shotgun (WGS) entry which is preliminary data.</text>
</comment>
<dbReference type="InterPro" id="IPR046953">
    <property type="entry name" value="Spore_GerAC-like_C"/>
</dbReference>
<dbReference type="GO" id="GO:0009847">
    <property type="term" value="P:spore germination"/>
    <property type="evidence" value="ECO:0007669"/>
    <property type="project" value="InterPro"/>
</dbReference>
<dbReference type="Pfam" id="PF25198">
    <property type="entry name" value="Spore_GerAC_N"/>
    <property type="match status" value="1"/>
</dbReference>
<proteinExistence type="inferred from homology"/>
<reference evidence="10 11" key="1">
    <citation type="submission" date="2018-06" db="EMBL/GenBank/DDBJ databases">
        <title>Isolation of heavy metals resistant Paenibacillus silvae NC2 from Gold-Copper mine in ZiJin, China.</title>
        <authorList>
            <person name="Xu J."/>
            <person name="Mazhar H.S."/>
            <person name="Rensing C."/>
        </authorList>
    </citation>
    <scope>NUCLEOTIDE SEQUENCE [LARGE SCALE GENOMIC DNA]</scope>
    <source>
        <strain evidence="10 11">NC2</strain>
    </source>
</reference>
<dbReference type="NCBIfam" id="TIGR02887">
    <property type="entry name" value="spore_ger_x_C"/>
    <property type="match status" value="1"/>
</dbReference>
<evidence type="ECO:0000256" key="7">
    <source>
        <dbReference type="ARBA" id="ARBA00023288"/>
    </source>
</evidence>
<protein>
    <submittedName>
        <fullName evidence="10">Ger(X)C family spore germination protein</fullName>
    </submittedName>
</protein>
<comment type="similarity">
    <text evidence="2">Belongs to the GerABKC lipoprotein family.</text>
</comment>
<comment type="subcellular location">
    <subcellularLocation>
        <location evidence="1">Membrane</location>
        <topology evidence="1">Lipid-anchor</topology>
    </subcellularLocation>
</comment>
<evidence type="ECO:0000256" key="6">
    <source>
        <dbReference type="ARBA" id="ARBA00023139"/>
    </source>
</evidence>
<evidence type="ECO:0000256" key="1">
    <source>
        <dbReference type="ARBA" id="ARBA00004635"/>
    </source>
</evidence>
<dbReference type="AlphaFoldDB" id="A0A2W6NNT3"/>
<dbReference type="InterPro" id="IPR057336">
    <property type="entry name" value="GerAC_N"/>
</dbReference>
<dbReference type="PANTHER" id="PTHR35789:SF1">
    <property type="entry name" value="SPORE GERMINATION PROTEIN B3"/>
    <property type="match status" value="1"/>
</dbReference>
<keyword evidence="7" id="KW-0449">Lipoprotein</keyword>
<sequence>MLLVPILLSLILLAGCWNYRELNDLAIPLAIGVDEVPDRDLYRFSFQVVNARSIAGQKSGEVVPVVVYSSEGHTLLEAARKTAKKIPRRLNIQHVRDLIIGEKLARKGMEEIFDFMERDAEPRLTTRVFIAKNTDAESILKALTPIESIPGNAILGKLKTSGRIYGENYEVGVDDVIRGLLTKGGGPMVNGIKLTGNEEIAKYKSSIERTDVPAKLIVEGMALFKEGKLAGWAYDGYSRGISWVNNKIRSTIVSLDCRENKDGIAIEVFHTKTHISADFRGGQPIVDVRIRDVGMVGEVNCPSFDPSKSAELRKLEQQMNAKVEEEIVRAVKKVQTMHTDVLGFGEAIERANPKAWKEMENKWDTLFSTCEFNVHVESKLRRTGKITKPYLHELKQKD</sequence>
<keyword evidence="3" id="KW-0309">Germination</keyword>